<organism evidence="1 2">
    <name type="scientific">Camellia lanceoleosa</name>
    <dbReference type="NCBI Taxonomy" id="1840588"/>
    <lineage>
        <taxon>Eukaryota</taxon>
        <taxon>Viridiplantae</taxon>
        <taxon>Streptophyta</taxon>
        <taxon>Embryophyta</taxon>
        <taxon>Tracheophyta</taxon>
        <taxon>Spermatophyta</taxon>
        <taxon>Magnoliopsida</taxon>
        <taxon>eudicotyledons</taxon>
        <taxon>Gunneridae</taxon>
        <taxon>Pentapetalae</taxon>
        <taxon>asterids</taxon>
        <taxon>Ericales</taxon>
        <taxon>Theaceae</taxon>
        <taxon>Camellia</taxon>
    </lineage>
</organism>
<dbReference type="Proteomes" id="UP001060215">
    <property type="component" value="Chromosome 15"/>
</dbReference>
<accession>A0ACC0FDY2</accession>
<dbReference type="EMBL" id="CM045772">
    <property type="protein sequence ID" value="KAI7986983.1"/>
    <property type="molecule type" value="Genomic_DNA"/>
</dbReference>
<name>A0ACC0FDY2_9ERIC</name>
<sequence length="608" mass="66660">MTMRGGDKLYSNVVYVMLLANGNLCYALLSCLDMLRHDCNTDVVLICAVNARQRTPCKKSVVCVRGSPLKESTSTRLAARKQSKLPFKCTKAKSNVGSRTHIDTAKLMYRSNMAGVIKTVVEVKYDKLCGTILERYTLSVANNDEVAVRNENTEFVVHMEEEMNEASNVDVVLENTEVSFDCWRPDSPYGGNVDSEPPRPVFDQVTNVVKQKGKRSGRVSALEDCLPKLFPDLLELSSTPAADGDGGGERLEADLRNALLRNKELEADNKRKSVQLNELEARVDVMERIIGKKAVNLFIGFENISTSKDAEIARLEALVRQLDGKVASLEDQVDDHETHAVTQSAAHIESMKRQTNEDQVERYGSCNDSHVSRSERSSVFKALRSTSTIPKGAVCIDVGDAVEVESPLRKTPSEINCVSGLQGCPAAAVVESFADCAVGVEGNENANMAVIWDGGDNGMRVYFSDIQALVQQACVSGKVIDAYAAILTVLQRDCAVDDNNVDSSFFFSSICAKQWVVKFHNRSVGVGARTTNVAPPYIDGTLESVMDCPQQAADTVDCAMIVCFLMRQYVQKVEINTTMDGVTTTAYRASMVSTFVNDPVRGLRSRCI</sequence>
<gene>
    <name evidence="1" type="ORF">LOK49_LG14G01360</name>
</gene>
<comment type="caution">
    <text evidence="1">The sequence shown here is derived from an EMBL/GenBank/DDBJ whole genome shotgun (WGS) entry which is preliminary data.</text>
</comment>
<keyword evidence="2" id="KW-1185">Reference proteome</keyword>
<proteinExistence type="predicted"/>
<evidence type="ECO:0000313" key="2">
    <source>
        <dbReference type="Proteomes" id="UP001060215"/>
    </source>
</evidence>
<protein>
    <submittedName>
        <fullName evidence="1">Uncharacterized protein</fullName>
    </submittedName>
</protein>
<evidence type="ECO:0000313" key="1">
    <source>
        <dbReference type="EMBL" id="KAI7986983.1"/>
    </source>
</evidence>
<reference evidence="1 2" key="1">
    <citation type="journal article" date="2022" name="Plant J.">
        <title>Chromosome-level genome of Camellia lanceoleosa provides a valuable resource for understanding genome evolution and self-incompatibility.</title>
        <authorList>
            <person name="Gong W."/>
            <person name="Xiao S."/>
            <person name="Wang L."/>
            <person name="Liao Z."/>
            <person name="Chang Y."/>
            <person name="Mo W."/>
            <person name="Hu G."/>
            <person name="Li W."/>
            <person name="Zhao G."/>
            <person name="Zhu H."/>
            <person name="Hu X."/>
            <person name="Ji K."/>
            <person name="Xiang X."/>
            <person name="Song Q."/>
            <person name="Yuan D."/>
            <person name="Jin S."/>
            <person name="Zhang L."/>
        </authorList>
    </citation>
    <scope>NUCLEOTIDE SEQUENCE [LARGE SCALE GENOMIC DNA]</scope>
    <source>
        <strain evidence="1">SQ_2022a</strain>
    </source>
</reference>